<dbReference type="AlphaFoldDB" id="A0A2Z7ATB3"/>
<keyword evidence="2" id="KW-1185">Reference proteome</keyword>
<dbReference type="Proteomes" id="UP000250235">
    <property type="component" value="Unassembled WGS sequence"/>
</dbReference>
<protein>
    <submittedName>
        <fullName evidence="1">Uncharacterized protein</fullName>
    </submittedName>
</protein>
<gene>
    <name evidence="1" type="ORF">F511_38546</name>
</gene>
<reference evidence="1 2" key="1">
    <citation type="journal article" date="2015" name="Proc. Natl. Acad. Sci. U.S.A.">
        <title>The resurrection genome of Boea hygrometrica: A blueprint for survival of dehydration.</title>
        <authorList>
            <person name="Xiao L."/>
            <person name="Yang G."/>
            <person name="Zhang L."/>
            <person name="Yang X."/>
            <person name="Zhao S."/>
            <person name="Ji Z."/>
            <person name="Zhou Q."/>
            <person name="Hu M."/>
            <person name="Wang Y."/>
            <person name="Chen M."/>
            <person name="Xu Y."/>
            <person name="Jin H."/>
            <person name="Xiao X."/>
            <person name="Hu G."/>
            <person name="Bao F."/>
            <person name="Hu Y."/>
            <person name="Wan P."/>
            <person name="Li L."/>
            <person name="Deng X."/>
            <person name="Kuang T."/>
            <person name="Xiang C."/>
            <person name="Zhu J.K."/>
            <person name="Oliver M.J."/>
            <person name="He Y."/>
        </authorList>
    </citation>
    <scope>NUCLEOTIDE SEQUENCE [LARGE SCALE GENOMIC DNA]</scope>
    <source>
        <strain evidence="2">cv. XS01</strain>
    </source>
</reference>
<evidence type="ECO:0000313" key="2">
    <source>
        <dbReference type="Proteomes" id="UP000250235"/>
    </source>
</evidence>
<proteinExistence type="predicted"/>
<dbReference type="EMBL" id="KV012574">
    <property type="protein sequence ID" value="KZV24618.1"/>
    <property type="molecule type" value="Genomic_DNA"/>
</dbReference>
<name>A0A2Z7ATB3_9LAMI</name>
<evidence type="ECO:0000313" key="1">
    <source>
        <dbReference type="EMBL" id="KZV24618.1"/>
    </source>
</evidence>
<organism evidence="1 2">
    <name type="scientific">Dorcoceras hygrometricum</name>
    <dbReference type="NCBI Taxonomy" id="472368"/>
    <lineage>
        <taxon>Eukaryota</taxon>
        <taxon>Viridiplantae</taxon>
        <taxon>Streptophyta</taxon>
        <taxon>Embryophyta</taxon>
        <taxon>Tracheophyta</taxon>
        <taxon>Spermatophyta</taxon>
        <taxon>Magnoliopsida</taxon>
        <taxon>eudicotyledons</taxon>
        <taxon>Gunneridae</taxon>
        <taxon>Pentapetalae</taxon>
        <taxon>asterids</taxon>
        <taxon>lamiids</taxon>
        <taxon>Lamiales</taxon>
        <taxon>Gesneriaceae</taxon>
        <taxon>Didymocarpoideae</taxon>
        <taxon>Trichosporeae</taxon>
        <taxon>Loxocarpinae</taxon>
        <taxon>Dorcoceras</taxon>
    </lineage>
</organism>
<sequence>MGNADPNNTKAGNKYEVKPQYEELSKKINMQHAINQCYECMRLSKEISQLDRCNNRQIISCRLYTTVYQPGNHRSVIIGAHQPITARRYIAEKPQISQHRIIDMFKLTTAKGCSIRTLNPQNSTSQTRQGTANLIACEQIPPSLKITRPKTSSNKSVQGMKTRSSILLNTHVNPTARSYTQVLHFYVGTNIPEHSSNQRKKAHPKAHARKSMHGATYCPKLSSFVLLSQLKTASKSRFVVWSRSEQYRDFSFDWSTLVRLGLSWKKIAKEASLCSLLAFEQICFCRSGYHGFSAGRGVDPAGNVLGGG</sequence>
<accession>A0A2Z7ATB3</accession>